<keyword evidence="2" id="KW-0853">WD repeat</keyword>
<dbReference type="GO" id="GO:0005198">
    <property type="term" value="F:structural molecule activity"/>
    <property type="evidence" value="ECO:0007669"/>
    <property type="project" value="TreeGrafter"/>
</dbReference>
<evidence type="ECO:0000256" key="4">
    <source>
        <dbReference type="SAM" id="Phobius"/>
    </source>
</evidence>
<dbReference type="Gene3D" id="1.25.40.1030">
    <property type="match status" value="1"/>
</dbReference>
<keyword evidence="4" id="KW-0812">Transmembrane</keyword>
<name>A0A1R3K0A1_9ROSI</name>
<feature type="transmembrane region" description="Helical" evidence="4">
    <location>
        <begin position="36"/>
        <end position="62"/>
    </location>
</feature>
<dbReference type="PANTHER" id="PTHR13923:SF11">
    <property type="entry name" value="SECRETORY 31, ISOFORM D"/>
    <property type="match status" value="1"/>
</dbReference>
<protein>
    <submittedName>
        <fullName evidence="5">Alpha-1,4-galacturonosyltransferase 1-like protein</fullName>
    </submittedName>
</protein>
<dbReference type="GO" id="GO:0070971">
    <property type="term" value="C:endoplasmic reticulum exit site"/>
    <property type="evidence" value="ECO:0007669"/>
    <property type="project" value="TreeGrafter"/>
</dbReference>
<evidence type="ECO:0000313" key="5">
    <source>
        <dbReference type="EMBL" id="OMP00502.1"/>
    </source>
</evidence>
<keyword evidence="3" id="KW-0677">Repeat</keyword>
<evidence type="ECO:0000256" key="3">
    <source>
        <dbReference type="ARBA" id="ARBA00022737"/>
    </source>
</evidence>
<dbReference type="Pfam" id="PF25557">
    <property type="entry name" value="GAUT_1"/>
    <property type="match status" value="1"/>
</dbReference>
<proteinExistence type="predicted"/>
<reference evidence="6" key="1">
    <citation type="submission" date="2013-09" db="EMBL/GenBank/DDBJ databases">
        <title>Corchorus olitorius genome sequencing.</title>
        <authorList>
            <person name="Alam M."/>
            <person name="Haque M.S."/>
            <person name="Islam M.S."/>
            <person name="Emdad E.M."/>
            <person name="Islam M.M."/>
            <person name="Ahmed B."/>
            <person name="Halim A."/>
            <person name="Hossen Q.M.M."/>
            <person name="Hossain M.Z."/>
            <person name="Ahmed R."/>
            <person name="Khan M.M."/>
            <person name="Islam R."/>
            <person name="Rashid M.M."/>
            <person name="Khan S.A."/>
            <person name="Rahman M.S."/>
            <person name="Alam M."/>
            <person name="Yahiya A.S."/>
            <person name="Khan M.S."/>
            <person name="Azam M.S."/>
            <person name="Haque T."/>
            <person name="Lashkar M.Z.H."/>
            <person name="Akhand A.I."/>
            <person name="Morshed G."/>
            <person name="Roy S."/>
            <person name="Uddin K.S."/>
            <person name="Rabeya T."/>
            <person name="Hossain A.S."/>
            <person name="Chowdhury A."/>
            <person name="Snigdha A.R."/>
            <person name="Mortoza M.S."/>
            <person name="Matin S.A."/>
            <person name="Hoque S.M.E."/>
            <person name="Islam M.K."/>
            <person name="Roy D.K."/>
            <person name="Haider R."/>
            <person name="Moosa M.M."/>
            <person name="Elias S.M."/>
            <person name="Hasan A.M."/>
            <person name="Jahan S."/>
            <person name="Shafiuddin M."/>
            <person name="Mahmood N."/>
            <person name="Shommy N.S."/>
        </authorList>
    </citation>
    <scope>NUCLEOTIDE SEQUENCE [LARGE SCALE GENOMIC DNA]</scope>
    <source>
        <strain evidence="6">cv. O-4</strain>
    </source>
</reference>
<evidence type="ECO:0000256" key="2">
    <source>
        <dbReference type="ARBA" id="ARBA00022574"/>
    </source>
</evidence>
<dbReference type="Proteomes" id="UP000187203">
    <property type="component" value="Unassembled WGS sequence"/>
</dbReference>
<dbReference type="EMBL" id="AWUE01014934">
    <property type="protein sequence ID" value="OMP00502.1"/>
    <property type="molecule type" value="Genomic_DNA"/>
</dbReference>
<keyword evidence="4" id="KW-1133">Transmembrane helix</keyword>
<dbReference type="InterPro" id="IPR040251">
    <property type="entry name" value="SEC31-like"/>
</dbReference>
<gene>
    <name evidence="5" type="ORF">COLO4_12598</name>
</gene>
<dbReference type="GO" id="GO:0090110">
    <property type="term" value="P:COPII-coated vesicle cargo loading"/>
    <property type="evidence" value="ECO:0007669"/>
    <property type="project" value="TreeGrafter"/>
</dbReference>
<sequence length="313" mass="35072">MAKEEQEKALIANGFEAGTILCEHNRSSGSRLPLPIVILVFFSPLVPLVFFVGRAAEGFIILQIKMMFKMIPANRMLFGLWRERLALQFIRNLFTKEVINFVTTSTSTTDTWPLILDSFRKANLSALLKIIGVESSVEDNASSESNQKDTDLKQETPQVKEAKILDAIEQSKAVDSAVLSKCNTWRKENENDNPDSTVRLMRDQIIMAKAHNGMVGSAIVSNDLMSLVNTRPLKFWKETLALVCTFAQREDWTVLCDTLTLKLMAAGLLTTTMEYLKLLGFDVIRRWMVVNAVVPSDAIKLSSAMMMILCPGM</sequence>
<dbReference type="GO" id="GO:0007029">
    <property type="term" value="P:endoplasmic reticulum organization"/>
    <property type="evidence" value="ECO:0007669"/>
    <property type="project" value="TreeGrafter"/>
</dbReference>
<evidence type="ECO:0000256" key="1">
    <source>
        <dbReference type="ARBA" id="ARBA00022448"/>
    </source>
</evidence>
<keyword evidence="4" id="KW-0472">Membrane</keyword>
<evidence type="ECO:0000313" key="6">
    <source>
        <dbReference type="Proteomes" id="UP000187203"/>
    </source>
</evidence>
<dbReference type="GO" id="GO:0030127">
    <property type="term" value="C:COPII vesicle coat"/>
    <property type="evidence" value="ECO:0007669"/>
    <property type="project" value="TreeGrafter"/>
</dbReference>
<keyword evidence="6" id="KW-1185">Reference proteome</keyword>
<keyword evidence="1" id="KW-0813">Transport</keyword>
<comment type="caution">
    <text evidence="5">The sequence shown here is derived from an EMBL/GenBank/DDBJ whole genome shotgun (WGS) entry which is preliminary data.</text>
</comment>
<dbReference type="PANTHER" id="PTHR13923">
    <property type="entry name" value="SEC31-RELATED PROTEIN"/>
    <property type="match status" value="1"/>
</dbReference>
<dbReference type="AlphaFoldDB" id="A0A1R3K0A1"/>
<organism evidence="5 6">
    <name type="scientific">Corchorus olitorius</name>
    <dbReference type="NCBI Taxonomy" id="93759"/>
    <lineage>
        <taxon>Eukaryota</taxon>
        <taxon>Viridiplantae</taxon>
        <taxon>Streptophyta</taxon>
        <taxon>Embryophyta</taxon>
        <taxon>Tracheophyta</taxon>
        <taxon>Spermatophyta</taxon>
        <taxon>Magnoliopsida</taxon>
        <taxon>eudicotyledons</taxon>
        <taxon>Gunneridae</taxon>
        <taxon>Pentapetalae</taxon>
        <taxon>rosids</taxon>
        <taxon>malvids</taxon>
        <taxon>Malvales</taxon>
        <taxon>Malvaceae</taxon>
        <taxon>Grewioideae</taxon>
        <taxon>Apeibeae</taxon>
        <taxon>Corchorus</taxon>
    </lineage>
</organism>
<accession>A0A1R3K0A1</accession>
<dbReference type="STRING" id="93759.A0A1R3K0A1"/>
<dbReference type="OrthoDB" id="1746643at2759"/>